<evidence type="ECO:0000313" key="1">
    <source>
        <dbReference type="EMBL" id="VAX34934.1"/>
    </source>
</evidence>
<sequence>MKKTLFKITASFILLVFAINIALPVQVYGQALNLPIPGMMIQTTEGFHPAIIRGLTIHPDNPLKFNFIIDTGDTGLDLEGPKFEEESTKLIKYFLASLTVPEKEMWVNLSPYEKDRIIPENFGITEMGRDMLAMDYMLKQLTASLMYPEDELGEKFWNRIFEKAYEKYGTTEIPINTFNKVWIVPDKGVVYEHENSVFVVDSHLKVMLETDYLALEKNSAELDPARSDNKYDFQTKIIREIIIPAIEKEINEGKTFANLRQIYNSMILAVWYKKNLKESLLGQVYMDQNKVQGIDVKDKKVKQKIYDQYLKAFEKGVYNYIKEDFDPVTQEIIPRKYFSGGVVALGDVEVDNSELARNKAGSPIGSKGDVLVSLVENVYKTAIAGALGLGISMTGMAEEHTSTLSTNRPSVEEFSPVTPQLEVSQSDIIRTIKHLYPSTVVTWKEGHISGISVLPKGQNIFTKDNNDYGQSKEFKKKQALRI</sequence>
<protein>
    <submittedName>
        <fullName evidence="1">Uncharacterized protein</fullName>
    </submittedName>
</protein>
<dbReference type="AlphaFoldDB" id="A0A3B1DFW8"/>
<organism evidence="1">
    <name type="scientific">hydrothermal vent metagenome</name>
    <dbReference type="NCBI Taxonomy" id="652676"/>
    <lineage>
        <taxon>unclassified sequences</taxon>
        <taxon>metagenomes</taxon>
        <taxon>ecological metagenomes</taxon>
    </lineage>
</organism>
<proteinExistence type="predicted"/>
<gene>
    <name evidence="1" type="ORF">MNBD_UNCLBAC01-1217</name>
</gene>
<reference evidence="1" key="1">
    <citation type="submission" date="2018-06" db="EMBL/GenBank/DDBJ databases">
        <authorList>
            <person name="Zhirakovskaya E."/>
        </authorList>
    </citation>
    <scope>NUCLEOTIDE SEQUENCE</scope>
</reference>
<name>A0A3B1DFW8_9ZZZZ</name>
<feature type="non-terminal residue" evidence="1">
    <location>
        <position position="482"/>
    </location>
</feature>
<accession>A0A3B1DFW8</accession>
<dbReference type="EMBL" id="UOGJ01000019">
    <property type="protein sequence ID" value="VAX34934.1"/>
    <property type="molecule type" value="Genomic_DNA"/>
</dbReference>